<feature type="compositionally biased region" description="Low complexity" evidence="2">
    <location>
        <begin position="334"/>
        <end position="347"/>
    </location>
</feature>
<feature type="region of interest" description="Disordered" evidence="2">
    <location>
        <begin position="205"/>
        <end position="228"/>
    </location>
</feature>
<feature type="region of interest" description="Disordered" evidence="2">
    <location>
        <begin position="305"/>
        <end position="357"/>
    </location>
</feature>
<dbReference type="InterPro" id="IPR021522">
    <property type="entry name" value="MctB"/>
</dbReference>
<name>A0ABV9DDP8_9MICO</name>
<comment type="caution">
    <text evidence="3">The sequence shown here is derived from an EMBL/GenBank/DDBJ whole genome shotgun (WGS) entry which is preliminary data.</text>
</comment>
<gene>
    <name evidence="3" type="ORF">ACFO3F_14575</name>
</gene>
<accession>A0ABV9DDP8</accession>
<dbReference type="Proteomes" id="UP001595955">
    <property type="component" value="Unassembled WGS sequence"/>
</dbReference>
<keyword evidence="4" id="KW-1185">Reference proteome</keyword>
<evidence type="ECO:0000256" key="1">
    <source>
        <dbReference type="SAM" id="Coils"/>
    </source>
</evidence>
<dbReference type="Pfam" id="PF11382">
    <property type="entry name" value="MctB"/>
    <property type="match status" value="1"/>
</dbReference>
<protein>
    <submittedName>
        <fullName evidence="3">Copper transporter</fullName>
    </submittedName>
</protein>
<proteinExistence type="predicted"/>
<dbReference type="RefSeq" id="WP_122824430.1">
    <property type="nucleotide sequence ID" value="NZ_CP033325.1"/>
</dbReference>
<reference evidence="4" key="1">
    <citation type="journal article" date="2019" name="Int. J. Syst. Evol. Microbiol.">
        <title>The Global Catalogue of Microorganisms (GCM) 10K type strain sequencing project: providing services to taxonomists for standard genome sequencing and annotation.</title>
        <authorList>
            <consortium name="The Broad Institute Genomics Platform"/>
            <consortium name="The Broad Institute Genome Sequencing Center for Infectious Disease"/>
            <person name="Wu L."/>
            <person name="Ma J."/>
        </authorList>
    </citation>
    <scope>NUCLEOTIDE SEQUENCE [LARGE SCALE GENOMIC DNA]</scope>
    <source>
        <strain evidence="4">JCM 3369</strain>
    </source>
</reference>
<sequence>MIDFRYHLVSLISVFLALALGILLGAGPLNATIGDQLTGQVADLREDRDRLRTELELSNAETEDLTTYLDGVAPDVLASRLEGRSVALVTLPGANADDVAAVRARLEQSGSAVSGELAVTDAWTDPETASFRSSFAGQLVGYLAPAPEDDAGTDVVLGTALGQALTSADPASAGFTEEAETLLDLLSTGDQPLVAVVEEPAGPANATVVVGPRPEPAPEQETETDSEERAVRTAGYVDLTEGVARTGEGSVVLGAATTELDLVAAIIADPDAAGVVTTVDSVGEITGHVSVPLALAADISGDQGHYGFEEGAQEPVPASVYLPPPAPAEPSPAPTEAAEPTEGSEPTDGAEPTEGEG</sequence>
<evidence type="ECO:0000256" key="2">
    <source>
        <dbReference type="SAM" id="MobiDB-lite"/>
    </source>
</evidence>
<organism evidence="3 4">
    <name type="scientific">Georgenia faecalis</name>
    <dbReference type="NCBI Taxonomy" id="2483799"/>
    <lineage>
        <taxon>Bacteria</taxon>
        <taxon>Bacillati</taxon>
        <taxon>Actinomycetota</taxon>
        <taxon>Actinomycetes</taxon>
        <taxon>Micrococcales</taxon>
        <taxon>Bogoriellaceae</taxon>
        <taxon>Georgenia</taxon>
    </lineage>
</organism>
<evidence type="ECO:0000313" key="3">
    <source>
        <dbReference type="EMBL" id="MFC4556476.1"/>
    </source>
</evidence>
<feature type="coiled-coil region" evidence="1">
    <location>
        <begin position="34"/>
        <end position="61"/>
    </location>
</feature>
<feature type="compositionally biased region" description="Pro residues" evidence="2">
    <location>
        <begin position="322"/>
        <end position="333"/>
    </location>
</feature>
<keyword evidence="1" id="KW-0175">Coiled coil</keyword>
<evidence type="ECO:0000313" key="4">
    <source>
        <dbReference type="Proteomes" id="UP001595955"/>
    </source>
</evidence>
<dbReference type="EMBL" id="JBHSGF010000012">
    <property type="protein sequence ID" value="MFC4556476.1"/>
    <property type="molecule type" value="Genomic_DNA"/>
</dbReference>